<dbReference type="GO" id="GO:0008017">
    <property type="term" value="F:microtubule binding"/>
    <property type="evidence" value="ECO:0007669"/>
    <property type="project" value="InterPro"/>
</dbReference>
<dbReference type="SUPFAM" id="SSF52540">
    <property type="entry name" value="P-loop containing nucleoside triphosphate hydrolases"/>
    <property type="match status" value="1"/>
</dbReference>
<proteinExistence type="inferred from homology"/>
<dbReference type="PANTHER" id="PTHR47969:SF15">
    <property type="entry name" value="CHROMOSOME-ASSOCIATED KINESIN KIF4A-RELATED"/>
    <property type="match status" value="1"/>
</dbReference>
<keyword evidence="2" id="KW-0963">Cytoplasm</keyword>
<dbReference type="InterPro" id="IPR027640">
    <property type="entry name" value="Kinesin-like_fam"/>
</dbReference>
<dbReference type="InterPro" id="IPR036961">
    <property type="entry name" value="Kinesin_motor_dom_sf"/>
</dbReference>
<evidence type="ECO:0000256" key="7">
    <source>
        <dbReference type="PROSITE-ProRule" id="PRU00283"/>
    </source>
</evidence>
<evidence type="ECO:0000313" key="11">
    <source>
        <dbReference type="Proteomes" id="UP001190700"/>
    </source>
</evidence>
<gene>
    <name evidence="10" type="ORF">CYMTET_20849</name>
</gene>
<dbReference type="GO" id="GO:0005524">
    <property type="term" value="F:ATP binding"/>
    <property type="evidence" value="ECO:0007669"/>
    <property type="project" value="UniProtKB-KW"/>
</dbReference>
<dbReference type="AlphaFoldDB" id="A0AAE0G382"/>
<dbReference type="InterPro" id="IPR001752">
    <property type="entry name" value="Kinesin_motor_dom"/>
</dbReference>
<dbReference type="GO" id="GO:0003777">
    <property type="term" value="F:microtubule motor activity"/>
    <property type="evidence" value="ECO:0007669"/>
    <property type="project" value="InterPro"/>
</dbReference>
<comment type="caution">
    <text evidence="7">Lacks conserved residue(s) required for the propagation of feature annotation.</text>
</comment>
<evidence type="ECO:0000256" key="5">
    <source>
        <dbReference type="ARBA" id="ARBA00023054"/>
    </source>
</evidence>
<dbReference type="InterPro" id="IPR027417">
    <property type="entry name" value="P-loop_NTPase"/>
</dbReference>
<dbReference type="GO" id="GO:0007052">
    <property type="term" value="P:mitotic spindle organization"/>
    <property type="evidence" value="ECO:0007669"/>
    <property type="project" value="TreeGrafter"/>
</dbReference>
<accession>A0AAE0G382</accession>
<keyword evidence="6" id="KW-0505">Motor protein</keyword>
<dbReference type="GO" id="GO:0051231">
    <property type="term" value="P:spindle elongation"/>
    <property type="evidence" value="ECO:0007669"/>
    <property type="project" value="TreeGrafter"/>
</dbReference>
<organism evidence="10 11">
    <name type="scientific">Cymbomonas tetramitiformis</name>
    <dbReference type="NCBI Taxonomy" id="36881"/>
    <lineage>
        <taxon>Eukaryota</taxon>
        <taxon>Viridiplantae</taxon>
        <taxon>Chlorophyta</taxon>
        <taxon>Pyramimonadophyceae</taxon>
        <taxon>Pyramimonadales</taxon>
        <taxon>Pyramimonadaceae</taxon>
        <taxon>Cymbomonas</taxon>
    </lineage>
</organism>
<evidence type="ECO:0000256" key="2">
    <source>
        <dbReference type="ARBA" id="ARBA00022490"/>
    </source>
</evidence>
<dbReference type="Gene3D" id="3.40.850.10">
    <property type="entry name" value="Kinesin motor domain"/>
    <property type="match status" value="1"/>
</dbReference>
<keyword evidence="4" id="KW-0067">ATP-binding</keyword>
<evidence type="ECO:0000256" key="3">
    <source>
        <dbReference type="ARBA" id="ARBA00022741"/>
    </source>
</evidence>
<dbReference type="GO" id="GO:0005875">
    <property type="term" value="C:microtubule associated complex"/>
    <property type="evidence" value="ECO:0007669"/>
    <property type="project" value="TreeGrafter"/>
</dbReference>
<comment type="subcellular location">
    <subcellularLocation>
        <location evidence="1">Cytoplasm</location>
    </subcellularLocation>
</comment>
<evidence type="ECO:0000256" key="1">
    <source>
        <dbReference type="ARBA" id="ARBA00004496"/>
    </source>
</evidence>
<name>A0AAE0G382_9CHLO</name>
<evidence type="ECO:0000313" key="10">
    <source>
        <dbReference type="EMBL" id="KAK3270772.1"/>
    </source>
</evidence>
<protein>
    <recommendedName>
        <fullName evidence="9">Kinesin motor domain-containing protein</fullName>
    </recommendedName>
</protein>
<evidence type="ECO:0000256" key="6">
    <source>
        <dbReference type="ARBA" id="ARBA00023175"/>
    </source>
</evidence>
<dbReference type="GO" id="GO:0005737">
    <property type="term" value="C:cytoplasm"/>
    <property type="evidence" value="ECO:0007669"/>
    <property type="project" value="UniProtKB-SubCell"/>
</dbReference>
<sequence length="144" mass="15811">MPPRVGSARSKAGKVLKSSFPPPRPAYDSSSAASEVPGFLQVAVRCRPLISNEVKRGQSCERLLVDDETNKVVVLPEPGSTGEWKEFRFDYVYTSATKQEKMFTDLGQPAVEKAFAWYNSKCRAPSTLDPCKAAQAGPPRPHLL</sequence>
<dbReference type="Proteomes" id="UP001190700">
    <property type="component" value="Unassembled WGS sequence"/>
</dbReference>
<feature type="region of interest" description="Disordered" evidence="8">
    <location>
        <begin position="1"/>
        <end position="33"/>
    </location>
</feature>
<feature type="domain" description="Kinesin motor" evidence="9">
    <location>
        <begin position="39"/>
        <end position="144"/>
    </location>
</feature>
<dbReference type="PANTHER" id="PTHR47969">
    <property type="entry name" value="CHROMOSOME-ASSOCIATED KINESIN KIF4A-RELATED"/>
    <property type="match status" value="1"/>
</dbReference>
<evidence type="ECO:0000259" key="9">
    <source>
        <dbReference type="PROSITE" id="PS50067"/>
    </source>
</evidence>
<keyword evidence="3" id="KW-0547">Nucleotide-binding</keyword>
<dbReference type="PROSITE" id="PS50067">
    <property type="entry name" value="KINESIN_MOTOR_2"/>
    <property type="match status" value="1"/>
</dbReference>
<comment type="caution">
    <text evidence="10">The sequence shown here is derived from an EMBL/GenBank/DDBJ whole genome shotgun (WGS) entry which is preliminary data.</text>
</comment>
<keyword evidence="11" id="KW-1185">Reference proteome</keyword>
<keyword evidence="5" id="KW-0175">Coiled coil</keyword>
<reference evidence="10 11" key="1">
    <citation type="journal article" date="2015" name="Genome Biol. Evol.">
        <title>Comparative Genomics of a Bacterivorous Green Alga Reveals Evolutionary Causalities and Consequences of Phago-Mixotrophic Mode of Nutrition.</title>
        <authorList>
            <person name="Burns J.A."/>
            <person name="Paasch A."/>
            <person name="Narechania A."/>
            <person name="Kim E."/>
        </authorList>
    </citation>
    <scope>NUCLEOTIDE SEQUENCE [LARGE SCALE GENOMIC DNA]</scope>
    <source>
        <strain evidence="10 11">PLY_AMNH</strain>
    </source>
</reference>
<evidence type="ECO:0000256" key="4">
    <source>
        <dbReference type="ARBA" id="ARBA00022840"/>
    </source>
</evidence>
<comment type="similarity">
    <text evidence="7">Belongs to the TRAFAC class myosin-kinesin ATPase superfamily. Kinesin family.</text>
</comment>
<dbReference type="EMBL" id="LGRX02010205">
    <property type="protein sequence ID" value="KAK3270772.1"/>
    <property type="molecule type" value="Genomic_DNA"/>
</dbReference>
<dbReference type="GO" id="GO:0007018">
    <property type="term" value="P:microtubule-based movement"/>
    <property type="evidence" value="ECO:0007669"/>
    <property type="project" value="InterPro"/>
</dbReference>
<evidence type="ECO:0000256" key="8">
    <source>
        <dbReference type="SAM" id="MobiDB-lite"/>
    </source>
</evidence>